<evidence type="ECO:0000313" key="5">
    <source>
        <dbReference type="EMBL" id="GGF57467.1"/>
    </source>
</evidence>
<reference evidence="5" key="1">
    <citation type="journal article" date="2014" name="Int. J. Syst. Evol. Microbiol.">
        <title>Complete genome sequence of Corynebacterium casei LMG S-19264T (=DSM 44701T), isolated from a smear-ripened cheese.</title>
        <authorList>
            <consortium name="US DOE Joint Genome Institute (JGI-PGF)"/>
            <person name="Walter F."/>
            <person name="Albersmeier A."/>
            <person name="Kalinowski J."/>
            <person name="Ruckert C."/>
        </authorList>
    </citation>
    <scope>NUCLEOTIDE SEQUENCE</scope>
    <source>
        <strain evidence="5">CCM 7897</strain>
    </source>
</reference>
<accession>A0A917F9D4</accession>
<sequence>MLNRRKLIAATLAAPAAVAAGSEAFAQGAPFGVQAAVDAFKALPGTVGCYLIGTGPKGNWEAGASATTPLFIASSCKTFILAAVLRAVEEGRISENDQWAVDDSVRTLGSQIFEHLTGTTTARAVLEAMIAHSDNTATDIALSKVGPKAVRAIIDEAKLPDVKIPDSTRRMLSYFAGAPDGTDIGWKGVQELETGKTFGTPRPPMNDKQTMQGTAREMVLWYQKALAGAFFAKPQTLTEFKRIQAMADALAVTVPDGIAAYGKGGSINWQTFNSFALSGQMVLGAGGLVTFSVTINWDGPADGIPDVFAKYSAGVTELLKQASLPYRG</sequence>
<comment type="catalytic activity">
    <reaction evidence="1">
        <text>a beta-lactam + H2O = a substituted beta-amino acid</text>
        <dbReference type="Rhea" id="RHEA:20401"/>
        <dbReference type="ChEBI" id="CHEBI:15377"/>
        <dbReference type="ChEBI" id="CHEBI:35627"/>
        <dbReference type="ChEBI" id="CHEBI:140347"/>
        <dbReference type="EC" id="3.5.2.6"/>
    </reaction>
</comment>
<dbReference type="AlphaFoldDB" id="A0A917F9D4"/>
<evidence type="ECO:0000256" key="2">
    <source>
        <dbReference type="ARBA" id="ARBA00030171"/>
    </source>
</evidence>
<dbReference type="PANTHER" id="PTHR35333">
    <property type="entry name" value="BETA-LACTAMASE"/>
    <property type="match status" value="1"/>
</dbReference>
<keyword evidence="6" id="KW-1185">Reference proteome</keyword>
<dbReference type="InterPro" id="IPR000871">
    <property type="entry name" value="Beta-lactam_class-A"/>
</dbReference>
<organism evidence="5 6">
    <name type="scientific">Azorhizobium oxalatiphilum</name>
    <dbReference type="NCBI Taxonomy" id="980631"/>
    <lineage>
        <taxon>Bacteria</taxon>
        <taxon>Pseudomonadati</taxon>
        <taxon>Pseudomonadota</taxon>
        <taxon>Alphaproteobacteria</taxon>
        <taxon>Hyphomicrobiales</taxon>
        <taxon>Xanthobacteraceae</taxon>
        <taxon>Azorhizobium</taxon>
    </lineage>
</organism>
<feature type="chain" id="PRO_5037295659" description="Penicillinase" evidence="3">
    <location>
        <begin position="20"/>
        <end position="328"/>
    </location>
</feature>
<dbReference type="Gene3D" id="3.40.710.10">
    <property type="entry name" value="DD-peptidase/beta-lactamase superfamily"/>
    <property type="match status" value="1"/>
</dbReference>
<dbReference type="PROSITE" id="PS51318">
    <property type="entry name" value="TAT"/>
    <property type="match status" value="1"/>
</dbReference>
<reference evidence="5" key="2">
    <citation type="submission" date="2020-09" db="EMBL/GenBank/DDBJ databases">
        <authorList>
            <person name="Sun Q."/>
            <person name="Sedlacek I."/>
        </authorList>
    </citation>
    <scope>NUCLEOTIDE SEQUENCE</scope>
    <source>
        <strain evidence="5">CCM 7897</strain>
    </source>
</reference>
<dbReference type="EMBL" id="BMCT01000001">
    <property type="protein sequence ID" value="GGF57467.1"/>
    <property type="molecule type" value="Genomic_DNA"/>
</dbReference>
<protein>
    <recommendedName>
        <fullName evidence="2">Penicillinase</fullName>
    </recommendedName>
</protein>
<dbReference type="Proteomes" id="UP000606044">
    <property type="component" value="Unassembled WGS sequence"/>
</dbReference>
<dbReference type="InterPro" id="IPR012338">
    <property type="entry name" value="Beta-lactam/transpept-like"/>
</dbReference>
<evidence type="ECO:0000256" key="1">
    <source>
        <dbReference type="ARBA" id="ARBA00001526"/>
    </source>
</evidence>
<evidence type="ECO:0000313" key="6">
    <source>
        <dbReference type="Proteomes" id="UP000606044"/>
    </source>
</evidence>
<dbReference type="Pfam" id="PF13354">
    <property type="entry name" value="Beta-lactamase2"/>
    <property type="match status" value="1"/>
</dbReference>
<dbReference type="InterPro" id="IPR006311">
    <property type="entry name" value="TAT_signal"/>
</dbReference>
<feature type="domain" description="Beta-lactamase class A catalytic" evidence="4">
    <location>
        <begin position="58"/>
        <end position="277"/>
    </location>
</feature>
<dbReference type="GO" id="GO:0046677">
    <property type="term" value="P:response to antibiotic"/>
    <property type="evidence" value="ECO:0007669"/>
    <property type="project" value="InterPro"/>
</dbReference>
<evidence type="ECO:0000256" key="3">
    <source>
        <dbReference type="SAM" id="SignalP"/>
    </source>
</evidence>
<dbReference type="GO" id="GO:0030655">
    <property type="term" value="P:beta-lactam antibiotic catabolic process"/>
    <property type="evidence" value="ECO:0007669"/>
    <property type="project" value="InterPro"/>
</dbReference>
<proteinExistence type="predicted"/>
<keyword evidence="3" id="KW-0732">Signal</keyword>
<gene>
    <name evidence="5" type="ORF">GCM10007301_16450</name>
</gene>
<feature type="signal peptide" evidence="3">
    <location>
        <begin position="1"/>
        <end position="19"/>
    </location>
</feature>
<name>A0A917F9D4_9HYPH</name>
<dbReference type="GO" id="GO:0008800">
    <property type="term" value="F:beta-lactamase activity"/>
    <property type="evidence" value="ECO:0007669"/>
    <property type="project" value="UniProtKB-EC"/>
</dbReference>
<comment type="caution">
    <text evidence="5">The sequence shown here is derived from an EMBL/GenBank/DDBJ whole genome shotgun (WGS) entry which is preliminary data.</text>
</comment>
<evidence type="ECO:0000259" key="4">
    <source>
        <dbReference type="Pfam" id="PF13354"/>
    </source>
</evidence>
<dbReference type="SUPFAM" id="SSF56601">
    <property type="entry name" value="beta-lactamase/transpeptidase-like"/>
    <property type="match status" value="1"/>
</dbReference>
<dbReference type="InterPro" id="IPR045155">
    <property type="entry name" value="Beta-lactam_cat"/>
</dbReference>
<dbReference type="RefSeq" id="WP_188577022.1">
    <property type="nucleotide sequence ID" value="NZ_BMCT01000001.1"/>
</dbReference>
<dbReference type="PANTHER" id="PTHR35333:SF5">
    <property type="entry name" value="CONSERVED LIPOPROTEIN LPQF-RELATED"/>
    <property type="match status" value="1"/>
</dbReference>